<feature type="compositionally biased region" description="Low complexity" evidence="1">
    <location>
        <begin position="438"/>
        <end position="452"/>
    </location>
</feature>
<feature type="compositionally biased region" description="Polar residues" evidence="1">
    <location>
        <begin position="404"/>
        <end position="419"/>
    </location>
</feature>
<evidence type="ECO:0000313" key="2">
    <source>
        <dbReference type="EMBL" id="EKM81084.1"/>
    </source>
</evidence>
<evidence type="ECO:0000313" key="3">
    <source>
        <dbReference type="Proteomes" id="UP000008493"/>
    </source>
</evidence>
<feature type="compositionally biased region" description="Pro residues" evidence="1">
    <location>
        <begin position="453"/>
        <end position="466"/>
    </location>
</feature>
<dbReference type="OrthoDB" id="3238644at2759"/>
<feature type="compositionally biased region" description="Low complexity" evidence="1">
    <location>
        <begin position="622"/>
        <end position="632"/>
    </location>
</feature>
<dbReference type="eggNOG" id="ENOG502SE84">
    <property type="taxonomic scope" value="Eukaryota"/>
</dbReference>
<dbReference type="GeneID" id="18822210"/>
<proteinExistence type="predicted"/>
<organism evidence="2 3">
    <name type="scientific">Agaricus bisporus var. burnettii (strain JB137-S8 / ATCC MYA-4627 / FGSC 10392)</name>
    <name type="common">White button mushroom</name>
    <dbReference type="NCBI Taxonomy" id="597362"/>
    <lineage>
        <taxon>Eukaryota</taxon>
        <taxon>Fungi</taxon>
        <taxon>Dikarya</taxon>
        <taxon>Basidiomycota</taxon>
        <taxon>Agaricomycotina</taxon>
        <taxon>Agaricomycetes</taxon>
        <taxon>Agaricomycetidae</taxon>
        <taxon>Agaricales</taxon>
        <taxon>Agaricineae</taxon>
        <taxon>Agaricaceae</taxon>
        <taxon>Agaricus</taxon>
    </lineage>
</organism>
<name>K5W2U2_AGABU</name>
<protein>
    <submittedName>
        <fullName evidence="2">Uncharacterized protein</fullName>
    </submittedName>
</protein>
<dbReference type="AlphaFoldDB" id="K5W2U2"/>
<gene>
    <name evidence="2" type="ORF">AGABI1DRAFT_105903</name>
</gene>
<keyword evidence="3" id="KW-1185">Reference proteome</keyword>
<feature type="compositionally biased region" description="Low complexity" evidence="1">
    <location>
        <begin position="178"/>
        <end position="193"/>
    </location>
</feature>
<sequence>MGHWRIVEIKRCNSEPVPIWVETVPHQWGGVSQYNGVPVNDDISWAGSGDGESGAGIGLGFVGGRLACALLRWLVRHRLASSHHHIAGLSPNAPSYRRIRRPARPAHFQAQETILADLPRPLSQDLPLSPPASRPSSPAPGNKRKSVDSDNLATKRLRTSSLSDRHGHPFHHLPTLPPASSAAPPSLHFPSASTTTARSEPCEDGEVPEDPPPPPHGSAADCALYHPNTVPIRRPKRGRPPHKYYDDLHDKYYQAGRLLKYSGDARFWSTYPPSHKEYRPLAHPPPVNSLYHKHGGVIARLELVDALVCFTYSIWTRDYSRKTCTKETWDTINAFMTWCKGKWLTQDAIHEAEKAFIGLICMIEAFIEGRKMFYSIRHGLDLEMDRISGQAKVKIENAIHEVDQSASTPGIQVGKSQGTPPMLPSPASIAPTNSANSTPTTRDGGTPNTTTARPPPDTRNPPPQQFRPPTSNKPISFFPLLPRRLRENASSIPQSYIDAAQKVTEPIDVNTISELKDLTATFRSTASSMAEAQQTLNLATMARHFPRTFSRMVNSALTSTEEHEPDFEDEEGELFWPGQLVTGEGLGWVCLMGKAMIQEFGKAYGYRGLDGVVPKPNDPPKKQQQQPQQQRS</sequence>
<feature type="region of interest" description="Disordered" evidence="1">
    <location>
        <begin position="119"/>
        <end position="223"/>
    </location>
</feature>
<reference evidence="3" key="1">
    <citation type="journal article" date="2012" name="Proc. Natl. Acad. Sci. U.S.A.">
        <title>Genome sequence of the button mushroom Agaricus bisporus reveals mechanisms governing adaptation to a humic-rich ecological niche.</title>
        <authorList>
            <person name="Morin E."/>
            <person name="Kohler A."/>
            <person name="Baker A.R."/>
            <person name="Foulongne-Oriol M."/>
            <person name="Lombard V."/>
            <person name="Nagy L.G."/>
            <person name="Ohm R.A."/>
            <person name="Patyshakuliyeva A."/>
            <person name="Brun A."/>
            <person name="Aerts A.L."/>
            <person name="Bailey A.M."/>
            <person name="Billette C."/>
            <person name="Coutinho P.M."/>
            <person name="Deakin G."/>
            <person name="Doddapaneni H."/>
            <person name="Floudas D."/>
            <person name="Grimwood J."/>
            <person name="Hilden K."/>
            <person name="Kuees U."/>
            <person name="LaButti K.M."/>
            <person name="Lapidus A."/>
            <person name="Lindquist E.A."/>
            <person name="Lucas S.M."/>
            <person name="Murat C."/>
            <person name="Riley R.W."/>
            <person name="Salamov A.A."/>
            <person name="Schmutz J."/>
            <person name="Subramanian V."/>
            <person name="Woesten H.A.B."/>
            <person name="Xu J."/>
            <person name="Eastwood D.C."/>
            <person name="Foster G.D."/>
            <person name="Sonnenberg A.S."/>
            <person name="Cullen D."/>
            <person name="de Vries R.P."/>
            <person name="Lundell T."/>
            <person name="Hibbett D.S."/>
            <person name="Henrissat B."/>
            <person name="Burton K.S."/>
            <person name="Kerrigan R.W."/>
            <person name="Challen M.P."/>
            <person name="Grigoriev I.V."/>
            <person name="Martin F."/>
        </authorList>
    </citation>
    <scope>NUCLEOTIDE SEQUENCE [LARGE SCALE GENOMIC DNA]</scope>
    <source>
        <strain evidence="3">JB137-S8 / ATCC MYA-4627 / FGSC 10392</strain>
    </source>
</reference>
<dbReference type="OMA" id="ALVCFTY"/>
<dbReference type="InParanoid" id="K5W2U2"/>
<dbReference type="RefSeq" id="XP_007328592.1">
    <property type="nucleotide sequence ID" value="XM_007328530.1"/>
</dbReference>
<evidence type="ECO:0000256" key="1">
    <source>
        <dbReference type="SAM" id="MobiDB-lite"/>
    </source>
</evidence>
<dbReference type="KEGG" id="abp:AGABI1DRAFT105903"/>
<dbReference type="HOGENOM" id="CLU_510926_0_0_1"/>
<feature type="region of interest" description="Disordered" evidence="1">
    <location>
        <begin position="400"/>
        <end position="477"/>
    </location>
</feature>
<dbReference type="EMBL" id="JH971388">
    <property type="protein sequence ID" value="EKM81084.1"/>
    <property type="molecule type" value="Genomic_DNA"/>
</dbReference>
<accession>K5W2U2</accession>
<feature type="region of interest" description="Disordered" evidence="1">
    <location>
        <begin position="609"/>
        <end position="632"/>
    </location>
</feature>
<dbReference type="Proteomes" id="UP000008493">
    <property type="component" value="Unassembled WGS sequence"/>
</dbReference>